<dbReference type="PANTHER" id="PTHR34382:SF7">
    <property type="entry name" value="PTS SYSTEM N,N'-DIACETYLCHITOBIOSE-SPECIFIC EIIA COMPONENT"/>
    <property type="match status" value="1"/>
</dbReference>
<keyword evidence="1" id="KW-0813">Transport</keyword>
<keyword evidence="2" id="KW-0762">Sugar transport</keyword>
<dbReference type="Gene3D" id="1.20.58.80">
    <property type="entry name" value="Phosphotransferase system, lactose/cellobiose-type IIA subunit"/>
    <property type="match status" value="1"/>
</dbReference>
<reference evidence="8 9" key="1">
    <citation type="journal article" date="2015" name="Genome Announc.">
        <title>Expanding the biotechnology potential of lactobacilli through comparative genomics of 213 strains and associated genera.</title>
        <authorList>
            <person name="Sun Z."/>
            <person name="Harris H.M."/>
            <person name="McCann A."/>
            <person name="Guo C."/>
            <person name="Argimon S."/>
            <person name="Zhang W."/>
            <person name="Yang X."/>
            <person name="Jeffery I.B."/>
            <person name="Cooney J.C."/>
            <person name="Kagawa T.F."/>
            <person name="Liu W."/>
            <person name="Song Y."/>
            <person name="Salvetti E."/>
            <person name="Wrobel A."/>
            <person name="Rasinkangas P."/>
            <person name="Parkhill J."/>
            <person name="Rea M.C."/>
            <person name="O'Sullivan O."/>
            <person name="Ritari J."/>
            <person name="Douillard F.P."/>
            <person name="Paul Ross R."/>
            <person name="Yang R."/>
            <person name="Briner A.E."/>
            <person name="Felis G.E."/>
            <person name="de Vos W.M."/>
            <person name="Barrangou R."/>
            <person name="Klaenhammer T.R."/>
            <person name="Caufield P.W."/>
            <person name="Cui Y."/>
            <person name="Zhang H."/>
            <person name="O'Toole P.W."/>
        </authorList>
    </citation>
    <scope>NUCLEOTIDE SEQUENCE [LARGE SCALE GENOMIC DNA]</scope>
    <source>
        <strain evidence="8 9">DSM 20003</strain>
    </source>
</reference>
<dbReference type="PATRIC" id="fig|1423726.3.peg.1226"/>
<dbReference type="OrthoDB" id="350602at2"/>
<dbReference type="PANTHER" id="PTHR34382">
    <property type="entry name" value="PTS SYSTEM N,N'-DIACETYLCHITOBIOSE-SPECIFIC EIIA COMPONENT"/>
    <property type="match status" value="1"/>
</dbReference>
<feature type="binding site" evidence="6">
    <location>
        <position position="83"/>
    </location>
    <ligand>
        <name>Mg(2+)</name>
        <dbReference type="ChEBI" id="CHEBI:18420"/>
        <note>ligand shared between all trimeric partners</note>
    </ligand>
</feature>
<accession>A0A0R1GPX5</accession>
<evidence type="ECO:0000313" key="9">
    <source>
        <dbReference type="Proteomes" id="UP000051461"/>
    </source>
</evidence>
<evidence type="ECO:0000256" key="5">
    <source>
        <dbReference type="PIRSR" id="PIRSR000699-1"/>
    </source>
</evidence>
<dbReference type="Pfam" id="PF02255">
    <property type="entry name" value="PTS_IIA"/>
    <property type="match status" value="1"/>
</dbReference>
<dbReference type="EMBL" id="AZDA01000116">
    <property type="protein sequence ID" value="KRK33418.1"/>
    <property type="molecule type" value="Genomic_DNA"/>
</dbReference>
<dbReference type="InterPro" id="IPR003188">
    <property type="entry name" value="PTS_IIA_lac/cel"/>
</dbReference>
<keyword evidence="6" id="KW-0460">Magnesium</keyword>
<dbReference type="PIRSF" id="PIRSF000699">
    <property type="entry name" value="PTS_IILac_III"/>
    <property type="match status" value="1"/>
</dbReference>
<evidence type="ECO:0000256" key="6">
    <source>
        <dbReference type="PIRSR" id="PIRSR000699-2"/>
    </source>
</evidence>
<dbReference type="GO" id="GO:0009401">
    <property type="term" value="P:phosphoenolpyruvate-dependent sugar phosphotransferase system"/>
    <property type="evidence" value="ECO:0007669"/>
    <property type="project" value="UniProtKB-KW"/>
</dbReference>
<feature type="active site" description="Tele-phosphohistidine intermediate" evidence="5">
    <location>
        <position position="80"/>
    </location>
</feature>
<feature type="modified residue" description="Phosphohistidine; by HPr" evidence="7">
    <location>
        <position position="80"/>
    </location>
</feature>
<evidence type="ECO:0000256" key="7">
    <source>
        <dbReference type="PROSITE-ProRule" id="PRU00418"/>
    </source>
</evidence>
<evidence type="ECO:0000313" key="8">
    <source>
        <dbReference type="EMBL" id="KRK33418.1"/>
    </source>
</evidence>
<proteinExistence type="predicted"/>
<evidence type="ECO:0000256" key="4">
    <source>
        <dbReference type="ARBA" id="ARBA00022683"/>
    </source>
</evidence>
<keyword evidence="6" id="KW-0479">Metal-binding</keyword>
<sequence length="108" mass="11853">MAAEDTQTTQAIMALISTGSQAKKIAQTAIQSARHDDFEAAQTQLKQARKMLTQAHQVQTDLVANEAHGEHIPVTLLMVHAQDHVMNAITFCDLAAEMIQLYQRLAAN</sequence>
<dbReference type="AlphaFoldDB" id="A0A0R1GPX5"/>
<dbReference type="Proteomes" id="UP000051461">
    <property type="component" value="Unassembled WGS sequence"/>
</dbReference>
<keyword evidence="4" id="KW-0598">Phosphotransferase system</keyword>
<evidence type="ECO:0000256" key="2">
    <source>
        <dbReference type="ARBA" id="ARBA00022597"/>
    </source>
</evidence>
<dbReference type="RefSeq" id="WP_057905354.1">
    <property type="nucleotide sequence ID" value="NZ_AZDA01000116.1"/>
</dbReference>
<dbReference type="GO" id="GO:0016740">
    <property type="term" value="F:transferase activity"/>
    <property type="evidence" value="ECO:0007669"/>
    <property type="project" value="UniProtKB-KW"/>
</dbReference>
<keyword evidence="3" id="KW-0808">Transferase</keyword>
<evidence type="ECO:0000256" key="3">
    <source>
        <dbReference type="ARBA" id="ARBA00022679"/>
    </source>
</evidence>
<dbReference type="SUPFAM" id="SSF46973">
    <property type="entry name" value="Enzyme IIa from lactose specific PTS, IIa-lac"/>
    <property type="match status" value="1"/>
</dbReference>
<dbReference type="STRING" id="1423726.FC07_GL001179"/>
<dbReference type="InterPro" id="IPR036542">
    <property type="entry name" value="PTS_IIA_lac/cel_sf"/>
</dbReference>
<dbReference type="GO" id="GO:0046872">
    <property type="term" value="F:metal ion binding"/>
    <property type="evidence" value="ECO:0007669"/>
    <property type="project" value="UniProtKB-KW"/>
</dbReference>
<comment type="caution">
    <text evidence="8">The sequence shown here is derived from an EMBL/GenBank/DDBJ whole genome shotgun (WGS) entry which is preliminary data.</text>
</comment>
<gene>
    <name evidence="8" type="ORF">FC07_GL001179</name>
</gene>
<protein>
    <submittedName>
        <fullName evidence="8">Uncharacterized protein</fullName>
    </submittedName>
</protein>
<dbReference type="PROSITE" id="PS51095">
    <property type="entry name" value="PTS_EIIA_TYPE_3"/>
    <property type="match status" value="1"/>
</dbReference>
<name>A0A0R1GPX5_9LACO</name>
<comment type="cofactor">
    <cofactor evidence="6">
        <name>Mg(2+)</name>
        <dbReference type="ChEBI" id="CHEBI:18420"/>
    </cofactor>
    <text evidence="6">Binds 1 Mg(2+) ion per trimer.</text>
</comment>
<organism evidence="8 9">
    <name type="scientific">Loigolactobacillus bifermentans DSM 20003</name>
    <dbReference type="NCBI Taxonomy" id="1423726"/>
    <lineage>
        <taxon>Bacteria</taxon>
        <taxon>Bacillati</taxon>
        <taxon>Bacillota</taxon>
        <taxon>Bacilli</taxon>
        <taxon>Lactobacillales</taxon>
        <taxon>Lactobacillaceae</taxon>
        <taxon>Loigolactobacillus</taxon>
    </lineage>
</organism>
<keyword evidence="9" id="KW-1185">Reference proteome</keyword>
<evidence type="ECO:0000256" key="1">
    <source>
        <dbReference type="ARBA" id="ARBA00022448"/>
    </source>
</evidence>